<evidence type="ECO:0000256" key="1">
    <source>
        <dbReference type="SAM" id="MobiDB-lite"/>
    </source>
</evidence>
<organism evidence="2 3">
    <name type="scientific">Aspergillus taichungensis</name>
    <dbReference type="NCBI Taxonomy" id="482145"/>
    <lineage>
        <taxon>Eukaryota</taxon>
        <taxon>Fungi</taxon>
        <taxon>Dikarya</taxon>
        <taxon>Ascomycota</taxon>
        <taxon>Pezizomycotina</taxon>
        <taxon>Eurotiomycetes</taxon>
        <taxon>Eurotiomycetidae</taxon>
        <taxon>Eurotiales</taxon>
        <taxon>Aspergillaceae</taxon>
        <taxon>Aspergillus</taxon>
        <taxon>Aspergillus subgen. Circumdati</taxon>
    </lineage>
</organism>
<dbReference type="EMBL" id="KZ559577">
    <property type="protein sequence ID" value="PLN78385.1"/>
    <property type="molecule type" value="Genomic_DNA"/>
</dbReference>
<proteinExistence type="predicted"/>
<evidence type="ECO:0000313" key="3">
    <source>
        <dbReference type="Proteomes" id="UP000235023"/>
    </source>
</evidence>
<feature type="compositionally biased region" description="Acidic residues" evidence="1">
    <location>
        <begin position="1"/>
        <end position="10"/>
    </location>
</feature>
<dbReference type="AlphaFoldDB" id="A0A2J5HMG8"/>
<feature type="region of interest" description="Disordered" evidence="1">
    <location>
        <begin position="1"/>
        <end position="55"/>
    </location>
</feature>
<gene>
    <name evidence="2" type="ORF">BDW42DRAFT_174901</name>
</gene>
<sequence length="104" mass="11380">MGGWFQDEDFPQGRLARVSSPPKAEGVSQLEGQGEDDLPWRSSLGPADGGRRGIGEVGRRTINLRSMVCGIDMDSIQKTCPTVDGRPTEYEINKLLLLMVTTMV</sequence>
<dbReference type="OrthoDB" id="10490596at2759"/>
<protein>
    <submittedName>
        <fullName evidence="2">Uncharacterized protein</fullName>
    </submittedName>
</protein>
<evidence type="ECO:0000313" key="2">
    <source>
        <dbReference type="EMBL" id="PLN78385.1"/>
    </source>
</evidence>
<dbReference type="Proteomes" id="UP000235023">
    <property type="component" value="Unassembled WGS sequence"/>
</dbReference>
<name>A0A2J5HMG8_9EURO</name>
<accession>A0A2J5HMG8</accession>
<keyword evidence="3" id="KW-1185">Reference proteome</keyword>
<reference evidence="3" key="1">
    <citation type="submission" date="2017-12" db="EMBL/GenBank/DDBJ databases">
        <authorList>
            <consortium name="DOE Joint Genome Institute"/>
            <person name="Mondo S.J."/>
            <person name="Kjaerbolling I."/>
            <person name="Vesth T.C."/>
            <person name="Frisvad J.C."/>
            <person name="Nybo J.L."/>
            <person name="Theobald S."/>
            <person name="Kuo A."/>
            <person name="Bowyer P."/>
            <person name="Matsuda Y."/>
            <person name="Lyhne E.K."/>
            <person name="Kogle M.E."/>
            <person name="Clum A."/>
            <person name="Lipzen A."/>
            <person name="Salamov A."/>
            <person name="Ngan C.Y."/>
            <person name="Daum C."/>
            <person name="Chiniquy J."/>
            <person name="Barry K."/>
            <person name="LaButti K."/>
            <person name="Haridas S."/>
            <person name="Simmons B.A."/>
            <person name="Magnuson J.K."/>
            <person name="Mortensen U.H."/>
            <person name="Larsen T.O."/>
            <person name="Grigoriev I.V."/>
            <person name="Baker S.E."/>
            <person name="Andersen M.R."/>
            <person name="Nordberg H.P."/>
            <person name="Cantor M.N."/>
            <person name="Hua S.X."/>
        </authorList>
    </citation>
    <scope>NUCLEOTIDE SEQUENCE [LARGE SCALE GENOMIC DNA]</scope>
    <source>
        <strain evidence="3">IBT 19404</strain>
    </source>
</reference>